<dbReference type="KEGG" id="cpy:Cphy_3080"/>
<keyword evidence="5" id="KW-1185">Reference proteome</keyword>
<dbReference type="InterPro" id="IPR048329">
    <property type="entry name" value="PcRGLX_1st"/>
</dbReference>
<dbReference type="InterPro" id="IPR045793">
    <property type="entry name" value="PcRGLX/YetA-like"/>
</dbReference>
<dbReference type="EMBL" id="CP000885">
    <property type="protein sequence ID" value="ABX43437.1"/>
    <property type="molecule type" value="Genomic_DNA"/>
</dbReference>
<dbReference type="Proteomes" id="UP000000370">
    <property type="component" value="Chromosome"/>
</dbReference>
<evidence type="ECO:0000313" key="4">
    <source>
        <dbReference type="EMBL" id="ABX43437.1"/>
    </source>
</evidence>
<dbReference type="STRING" id="357809.Cphy_3080"/>
<name>A9KQV8_LACP7</name>
<evidence type="ECO:0000259" key="1">
    <source>
        <dbReference type="Pfam" id="PF19501"/>
    </source>
</evidence>
<gene>
    <name evidence="4" type="ordered locus">Cphy_3080</name>
</gene>
<dbReference type="Pfam" id="PF19501">
    <property type="entry name" value="PcRGLX_1st"/>
    <property type="match status" value="1"/>
</dbReference>
<dbReference type="RefSeq" id="WP_012201088.1">
    <property type="nucleotide sequence ID" value="NC_010001.1"/>
</dbReference>
<feature type="domain" description="PcRGLX/YetA-like central beta-sandwich" evidence="2">
    <location>
        <begin position="108"/>
        <end position="451"/>
    </location>
</feature>
<dbReference type="InterPro" id="IPR048331">
    <property type="entry name" value="PcRGLX/YetA_3rd"/>
</dbReference>
<dbReference type="eggNOG" id="ENOG502Z86X">
    <property type="taxonomic scope" value="Bacteria"/>
</dbReference>
<dbReference type="InterPro" id="IPR048330">
    <property type="entry name" value="PcRGLX/YetA_2nd"/>
</dbReference>
<evidence type="ECO:0000259" key="3">
    <source>
        <dbReference type="Pfam" id="PF21346"/>
    </source>
</evidence>
<dbReference type="OrthoDB" id="262615at2"/>
<feature type="domain" description="PcRGLX/YetA-like N-terminal RIFT barrel" evidence="1">
    <location>
        <begin position="4"/>
        <end position="80"/>
    </location>
</feature>
<dbReference type="HOGENOM" id="CLU_005777_0_0_9"/>
<reference evidence="5" key="1">
    <citation type="submission" date="2007-11" db="EMBL/GenBank/DDBJ databases">
        <title>Complete genome sequence of Clostridium phytofermentans ISDg.</title>
        <authorList>
            <person name="Leschine S.B."/>
            <person name="Warnick T.A."/>
            <person name="Blanchard J.L."/>
            <person name="Schnell D.J."/>
            <person name="Petit E.L."/>
            <person name="LaTouf W.G."/>
            <person name="Copeland A."/>
            <person name="Lucas S."/>
            <person name="Lapidus A."/>
            <person name="Barry K."/>
            <person name="Glavina del Rio T."/>
            <person name="Dalin E."/>
            <person name="Tice H."/>
            <person name="Pitluck S."/>
            <person name="Kiss H."/>
            <person name="Brettin T."/>
            <person name="Bruce D."/>
            <person name="Detter J.C."/>
            <person name="Han C."/>
            <person name="Kuske C."/>
            <person name="Schmutz J."/>
            <person name="Larimer F."/>
            <person name="Land M."/>
            <person name="Hauser L."/>
            <person name="Kyrpides N."/>
            <person name="Kim E.A."/>
            <person name="Richardson P."/>
        </authorList>
    </citation>
    <scope>NUCLEOTIDE SEQUENCE [LARGE SCALE GENOMIC DNA]</scope>
    <source>
        <strain evidence="5">ATCC 700394 / DSM 18823 / ISDg</strain>
    </source>
</reference>
<protein>
    <submittedName>
        <fullName evidence="4">Uncharacterized protein</fullName>
    </submittedName>
</protein>
<feature type="domain" description="PcRGLX/YetA-like C-terminal alpha/alpha toroid" evidence="3">
    <location>
        <begin position="464"/>
        <end position="873"/>
    </location>
</feature>
<dbReference type="Pfam" id="PF21346">
    <property type="entry name" value="PcRGLX_3rd"/>
    <property type="match status" value="1"/>
</dbReference>
<organism evidence="4 5">
    <name type="scientific">Lachnoclostridium phytofermentans (strain ATCC 700394 / DSM 18823 / ISDg)</name>
    <name type="common">Clostridium phytofermentans</name>
    <dbReference type="NCBI Taxonomy" id="357809"/>
    <lineage>
        <taxon>Bacteria</taxon>
        <taxon>Bacillati</taxon>
        <taxon>Bacillota</taxon>
        <taxon>Clostridia</taxon>
        <taxon>Lachnospirales</taxon>
        <taxon>Lachnospiraceae</taxon>
    </lineage>
</organism>
<evidence type="ECO:0000313" key="5">
    <source>
        <dbReference type="Proteomes" id="UP000000370"/>
    </source>
</evidence>
<dbReference type="PANTHER" id="PTHR40081">
    <property type="entry name" value="CONCANAVALIN A-LIKE LECTIN/GLUCANASE"/>
    <property type="match status" value="1"/>
</dbReference>
<dbReference type="PANTHER" id="PTHR40081:SF1">
    <property type="entry name" value="TAT PATHWAY SIGNAL SEQUENCE DOMAIN PROTEIN"/>
    <property type="match status" value="1"/>
</dbReference>
<evidence type="ECO:0000259" key="2">
    <source>
        <dbReference type="Pfam" id="PF21345"/>
    </source>
</evidence>
<accession>A9KQV8</accession>
<dbReference type="AlphaFoldDB" id="A9KQV8"/>
<proteinExistence type="predicted"/>
<sequence length="880" mass="102442">MLKQMELHRMENREKSGLTTFGSYWEKGEVSSEAKFILKNEDDSNVPVQSRITAYWPDGTVKWAAHTGNSDGMSETVTVEPVLKKYQNKETETITQEGRNKEAITDNILITEEKDSLFVQAGTTSVRIWKQGTKLFEQFHTEEGEVAKEAELIALLEERTRVDGEVIKREVPYLGVIKETKIEECGPLQCVIKLTGIHQHAISKREVLPFILRMAIGRNQSEILFTHTFLYDGDEDKDFLKGIGVRIYRQMKGESYNRHIKFGTDFGCFHESLAMLLTWHPIVPISIYERQMKGELLCLNEIDTPEAMQAKDNIPIWGEYVLCQDSATHFIVKKKISKEECCYIEGLHGTHAKGTVAVSDEEGGFAIGLKDFWQKYPSTYQVKYLDKELACATVWFWSPEVEAMDFRHYATTGYSQTYYEGFDEMGATPYGIANTNEFRLTAIADGIPTDEWMERFYKRVQKPCVYIANPEYYHELGAFGIWSLRKKENEAQMWLEDQLEKGIEFYLEEIKIRNWYGVFSYGDVMHTYDKTRHCWRYDMGGYAWQNTELVPTLWLWYSFLRTGREDIFTMAEAMARHCSEVDVYHLGPYKGIGSRHNVRHWGCSCKEARIAMAGHHRFYYYLTGDYRLGDIFDEVKDGDFTLLEIDPLRYFYKKEEMVYKTHARTGPDWSTFTSNWMTEWERHQNQAYQEKILTGIQDLKNAPLRLISGSDFEYDPESSHLHYLGEQATGGFHLIICMGAPQIWLELAHMLEDEEWNRMLADFGRFYYMDHEEQFAFTNGLIRDRIATFPYMAAAMAAYGAKYYQDEKLAKKIWKELKECLSTEVKNSVFETHPVYHAGNQEILQEMPRVSTNVMSQWCLNVIVALDLISEELPESFFIS</sequence>
<dbReference type="Pfam" id="PF21345">
    <property type="entry name" value="PcRGLX_2nd"/>
    <property type="match status" value="1"/>
</dbReference>